<protein>
    <submittedName>
        <fullName evidence="1">Uncharacterized protein</fullName>
    </submittedName>
</protein>
<accession>A0A645II26</accession>
<evidence type="ECO:0000313" key="1">
    <source>
        <dbReference type="EMBL" id="MPN50129.1"/>
    </source>
</evidence>
<sequence length="73" mass="8065">MKTVAAALTPARAMVLPETICDIRVGRVRRSSLKTNCCVDVLFQTPWKVKIISVIQAGLTFGIMMVNSIWNSL</sequence>
<name>A0A645II26_9ZZZZ</name>
<reference evidence="1" key="1">
    <citation type="submission" date="2019-08" db="EMBL/GenBank/DDBJ databases">
        <authorList>
            <person name="Kucharzyk K."/>
            <person name="Murdoch R.W."/>
            <person name="Higgins S."/>
            <person name="Loffler F."/>
        </authorList>
    </citation>
    <scope>NUCLEOTIDE SEQUENCE</scope>
</reference>
<comment type="caution">
    <text evidence="1">The sequence shown here is derived from an EMBL/GenBank/DDBJ whole genome shotgun (WGS) entry which is preliminary data.</text>
</comment>
<gene>
    <name evidence="1" type="ORF">SDC9_197755</name>
</gene>
<organism evidence="1">
    <name type="scientific">bioreactor metagenome</name>
    <dbReference type="NCBI Taxonomy" id="1076179"/>
    <lineage>
        <taxon>unclassified sequences</taxon>
        <taxon>metagenomes</taxon>
        <taxon>ecological metagenomes</taxon>
    </lineage>
</organism>
<proteinExistence type="predicted"/>
<dbReference type="EMBL" id="VSSQ01114006">
    <property type="protein sequence ID" value="MPN50129.1"/>
    <property type="molecule type" value="Genomic_DNA"/>
</dbReference>
<dbReference type="AlphaFoldDB" id="A0A645II26"/>